<evidence type="ECO:0000256" key="2">
    <source>
        <dbReference type="ARBA" id="ARBA00022695"/>
    </source>
</evidence>
<evidence type="ECO:0000313" key="9">
    <source>
        <dbReference type="Proteomes" id="UP000634136"/>
    </source>
</evidence>
<dbReference type="GO" id="GO:0004519">
    <property type="term" value="F:endonuclease activity"/>
    <property type="evidence" value="ECO:0007669"/>
    <property type="project" value="UniProtKB-KW"/>
</dbReference>
<dbReference type="PANTHER" id="PTHR35046">
    <property type="entry name" value="ZINC KNUCKLE (CCHC-TYPE) FAMILY PROTEIN"/>
    <property type="match status" value="1"/>
</dbReference>
<keyword evidence="9" id="KW-1185">Reference proteome</keyword>
<dbReference type="InterPro" id="IPR043502">
    <property type="entry name" value="DNA/RNA_pol_sf"/>
</dbReference>
<comment type="caution">
    <text evidence="8">The sequence shown here is derived from an EMBL/GenBank/DDBJ whole genome shotgun (WGS) entry which is preliminary data.</text>
</comment>
<reference evidence="8" key="1">
    <citation type="submission" date="2020-09" db="EMBL/GenBank/DDBJ databases">
        <title>Genome-Enabled Discovery of Anthraquinone Biosynthesis in Senna tora.</title>
        <authorList>
            <person name="Kang S.-H."/>
            <person name="Pandey R.P."/>
            <person name="Lee C.-M."/>
            <person name="Sim J.-S."/>
            <person name="Jeong J.-T."/>
            <person name="Choi B.-S."/>
            <person name="Jung M."/>
            <person name="Ginzburg D."/>
            <person name="Zhao K."/>
            <person name="Won S.Y."/>
            <person name="Oh T.-J."/>
            <person name="Yu Y."/>
            <person name="Kim N.-H."/>
            <person name="Lee O.R."/>
            <person name="Lee T.-H."/>
            <person name="Bashyal P."/>
            <person name="Kim T.-S."/>
            <person name="Lee W.-H."/>
            <person name="Kawkins C."/>
            <person name="Kim C.-K."/>
            <person name="Kim J.S."/>
            <person name="Ahn B.O."/>
            <person name="Rhee S.Y."/>
            <person name="Sohng J.K."/>
        </authorList>
    </citation>
    <scope>NUCLEOTIDE SEQUENCE</scope>
    <source>
        <tissue evidence="8">Leaf</tissue>
    </source>
</reference>
<dbReference type="GO" id="GO:0003676">
    <property type="term" value="F:nucleic acid binding"/>
    <property type="evidence" value="ECO:0007669"/>
    <property type="project" value="InterPro"/>
</dbReference>
<dbReference type="InterPro" id="IPR041373">
    <property type="entry name" value="RT_RNaseH"/>
</dbReference>
<organism evidence="8 9">
    <name type="scientific">Senna tora</name>
    <dbReference type="NCBI Taxonomy" id="362788"/>
    <lineage>
        <taxon>Eukaryota</taxon>
        <taxon>Viridiplantae</taxon>
        <taxon>Streptophyta</taxon>
        <taxon>Embryophyta</taxon>
        <taxon>Tracheophyta</taxon>
        <taxon>Spermatophyta</taxon>
        <taxon>Magnoliopsida</taxon>
        <taxon>eudicotyledons</taxon>
        <taxon>Gunneridae</taxon>
        <taxon>Pentapetalae</taxon>
        <taxon>rosids</taxon>
        <taxon>fabids</taxon>
        <taxon>Fabales</taxon>
        <taxon>Fabaceae</taxon>
        <taxon>Caesalpinioideae</taxon>
        <taxon>Cassia clade</taxon>
        <taxon>Senna</taxon>
    </lineage>
</organism>
<protein>
    <submittedName>
        <fullName evidence="8">Transposon Ty3-I Gag-Pol polyprotein</fullName>
    </submittedName>
</protein>
<dbReference type="Gene3D" id="1.10.340.70">
    <property type="match status" value="1"/>
</dbReference>
<dbReference type="AlphaFoldDB" id="A0A834W8F1"/>
<dbReference type="Gene3D" id="3.30.420.10">
    <property type="entry name" value="Ribonuclease H-like superfamily/Ribonuclease H"/>
    <property type="match status" value="1"/>
</dbReference>
<keyword evidence="3" id="KW-0540">Nuclease</keyword>
<proteinExistence type="predicted"/>
<evidence type="ECO:0000313" key="8">
    <source>
        <dbReference type="EMBL" id="KAF7812403.1"/>
    </source>
</evidence>
<keyword evidence="2" id="KW-0548">Nucleotidyltransferase</keyword>
<dbReference type="InterPro" id="IPR001584">
    <property type="entry name" value="Integrase_cat-core"/>
</dbReference>
<dbReference type="Pfam" id="PF17917">
    <property type="entry name" value="RT_RNaseH"/>
    <property type="match status" value="1"/>
</dbReference>
<dbReference type="InterPro" id="IPR012337">
    <property type="entry name" value="RNaseH-like_sf"/>
</dbReference>
<dbReference type="PROSITE" id="PS50994">
    <property type="entry name" value="INTEGRASE"/>
    <property type="match status" value="1"/>
</dbReference>
<evidence type="ECO:0000256" key="1">
    <source>
        <dbReference type="ARBA" id="ARBA00022679"/>
    </source>
</evidence>
<dbReference type="GO" id="GO:0016787">
    <property type="term" value="F:hydrolase activity"/>
    <property type="evidence" value="ECO:0007669"/>
    <property type="project" value="UniProtKB-KW"/>
</dbReference>
<keyword evidence="6" id="KW-0695">RNA-directed DNA polymerase</keyword>
<dbReference type="Pfam" id="PF17921">
    <property type="entry name" value="Integrase_H2C2"/>
    <property type="match status" value="1"/>
</dbReference>
<evidence type="ECO:0000256" key="5">
    <source>
        <dbReference type="ARBA" id="ARBA00022801"/>
    </source>
</evidence>
<dbReference type="Proteomes" id="UP000634136">
    <property type="component" value="Unassembled WGS sequence"/>
</dbReference>
<dbReference type="GO" id="GO:0015074">
    <property type="term" value="P:DNA integration"/>
    <property type="evidence" value="ECO:0007669"/>
    <property type="project" value="InterPro"/>
</dbReference>
<dbReference type="SUPFAM" id="SSF56672">
    <property type="entry name" value="DNA/RNA polymerases"/>
    <property type="match status" value="1"/>
</dbReference>
<dbReference type="InterPro" id="IPR041588">
    <property type="entry name" value="Integrase_H2C2"/>
</dbReference>
<evidence type="ECO:0000256" key="6">
    <source>
        <dbReference type="ARBA" id="ARBA00022918"/>
    </source>
</evidence>
<keyword evidence="4" id="KW-0255">Endonuclease</keyword>
<keyword evidence="5" id="KW-0378">Hydrolase</keyword>
<dbReference type="GO" id="GO:0003964">
    <property type="term" value="F:RNA-directed DNA polymerase activity"/>
    <property type="evidence" value="ECO:0007669"/>
    <property type="project" value="UniProtKB-KW"/>
</dbReference>
<feature type="domain" description="Integrase catalytic" evidence="7">
    <location>
        <begin position="318"/>
        <end position="502"/>
    </location>
</feature>
<dbReference type="OrthoDB" id="538476at2759"/>
<dbReference type="InterPro" id="IPR036397">
    <property type="entry name" value="RNaseH_sf"/>
</dbReference>
<dbReference type="EMBL" id="JAAIUW010000010">
    <property type="protein sequence ID" value="KAF7812403.1"/>
    <property type="molecule type" value="Genomic_DNA"/>
</dbReference>
<dbReference type="SUPFAM" id="SSF53098">
    <property type="entry name" value="Ribonuclease H-like"/>
    <property type="match status" value="1"/>
</dbReference>
<keyword evidence="1" id="KW-0808">Transferase</keyword>
<dbReference type="FunFam" id="1.10.340.70:FF:000001">
    <property type="entry name" value="Retrovirus-related Pol polyprotein from transposon gypsy-like Protein"/>
    <property type="match status" value="1"/>
</dbReference>
<evidence type="ECO:0000259" key="7">
    <source>
        <dbReference type="PROSITE" id="PS50994"/>
    </source>
</evidence>
<evidence type="ECO:0000256" key="3">
    <source>
        <dbReference type="ARBA" id="ARBA00022722"/>
    </source>
</evidence>
<evidence type="ECO:0000256" key="4">
    <source>
        <dbReference type="ARBA" id="ARBA00022759"/>
    </source>
</evidence>
<name>A0A834W8F1_9FABA</name>
<dbReference type="PANTHER" id="PTHR35046:SF9">
    <property type="entry name" value="RNA-DIRECTED DNA POLYMERASE"/>
    <property type="match status" value="1"/>
</dbReference>
<gene>
    <name evidence="8" type="ORF">G2W53_033379</name>
</gene>
<sequence length="502" mass="58258">MESTLGWMTNTLKDPFQGIGGPMTRARTKAMKEALNCFIGDHKELEPNYIKESTINMSSKSPRKVVTMLKAQQDDVQGLCADPFPVPLILSFGIRGRAHHDCYKNCYSVPFNGKIIVLKPLRPRQAYEDQEELSIRLTSFPWLPYLIDSLIEPILKKLEKFNVKTLETWQHYLWSREFIIHFDQEILKFLKSQGKLNKRHARWLEFIETFPYVIKHKKIWSACEKHGLQDFYRCDGFLFKKDKLCIPNCSMRELLVIETHGGGLMGHFGVDKTLALLLEHFYWPKMRKYVVSVCAKCVTCKHAKSKVQPHGLYSPLPIPSQPWVDISMDFVLGLPRSQFGKHSIFVVVDRFSKMAHFIACSKINDAVHVADLFFKEIVRLHGMPKTIVSERDVKFLSHFLEDFMEAVHSSTSFSPFEIVYGFNPLTPLDMLPLPSSEQTNLDGKKKAEFVQGLHAKVRANIERKNEQYARQANKGRRKVVFEPRDWVWIHLRWSFPSLRAIQ</sequence>
<accession>A0A834W8F1</accession>